<feature type="region of interest" description="Disordered" evidence="1">
    <location>
        <begin position="1"/>
        <end position="45"/>
    </location>
</feature>
<protein>
    <submittedName>
        <fullName evidence="2">Girdin</fullName>
    </submittedName>
</protein>
<evidence type="ECO:0000313" key="2">
    <source>
        <dbReference type="EMBL" id="ETE74113.1"/>
    </source>
</evidence>
<evidence type="ECO:0000256" key="1">
    <source>
        <dbReference type="SAM" id="MobiDB-lite"/>
    </source>
</evidence>
<comment type="caution">
    <text evidence="2">The sequence shown here is derived from an EMBL/GenBank/DDBJ whole genome shotgun (WGS) entry which is preliminary data.</text>
</comment>
<accession>V8PJC4</accession>
<reference evidence="2 3" key="1">
    <citation type="journal article" date="2013" name="Proc. Natl. Acad. Sci. U.S.A.">
        <title>The king cobra genome reveals dynamic gene evolution and adaptation in the snake venom system.</title>
        <authorList>
            <person name="Vonk F.J."/>
            <person name="Casewell N.R."/>
            <person name="Henkel C.V."/>
            <person name="Heimberg A.M."/>
            <person name="Jansen H.J."/>
            <person name="McCleary R.J."/>
            <person name="Kerkkamp H.M."/>
            <person name="Vos R.A."/>
            <person name="Guerreiro I."/>
            <person name="Calvete J.J."/>
            <person name="Wuster W."/>
            <person name="Woods A.E."/>
            <person name="Logan J.M."/>
            <person name="Harrison R.A."/>
            <person name="Castoe T.A."/>
            <person name="de Koning A.P."/>
            <person name="Pollock D.D."/>
            <person name="Yandell M."/>
            <person name="Calderon D."/>
            <person name="Renjifo C."/>
            <person name="Currier R.B."/>
            <person name="Salgado D."/>
            <person name="Pla D."/>
            <person name="Sanz L."/>
            <person name="Hyder A.S."/>
            <person name="Ribeiro J.M."/>
            <person name="Arntzen J.W."/>
            <person name="van den Thillart G.E."/>
            <person name="Boetzer M."/>
            <person name="Pirovano W."/>
            <person name="Dirks R.P."/>
            <person name="Spaink H.P."/>
            <person name="Duboule D."/>
            <person name="McGlinn E."/>
            <person name="Kini R.M."/>
            <person name="Richardson M.K."/>
        </authorList>
    </citation>
    <scope>NUCLEOTIDE SEQUENCE</scope>
    <source>
        <tissue evidence="2">Blood</tissue>
    </source>
</reference>
<keyword evidence="3" id="KW-1185">Reference proteome</keyword>
<proteinExistence type="predicted"/>
<dbReference type="Proteomes" id="UP000018936">
    <property type="component" value="Unassembled WGS sequence"/>
</dbReference>
<dbReference type="AlphaFoldDB" id="V8PJC4"/>
<feature type="compositionally biased region" description="Low complexity" evidence="1">
    <location>
        <begin position="21"/>
        <end position="33"/>
    </location>
</feature>
<evidence type="ECO:0000313" key="3">
    <source>
        <dbReference type="Proteomes" id="UP000018936"/>
    </source>
</evidence>
<dbReference type="EMBL" id="AZIM01000004">
    <property type="protein sequence ID" value="ETE74113.1"/>
    <property type="molecule type" value="Genomic_DNA"/>
</dbReference>
<sequence length="227" mass="25235">MKFFSENAELTGREKLSKQTSSSSGIVRSQSVRNTTELSDGKLGKQEPFARLNLNRTEDSKDLNFLETYAAGSKGKVRSVKENVQLQRQSKDCNPYATLPRASSVISTAEGTTRRTSIHDFLSKDTRQPIFVDPTPATAEQSIISSSRSDKKRLISHVPATFRCTPASLLAVSSPPPQNASFHGFFTHFGMFHAECLDAQALQVCVLRRYVIRVTLKLRVSFSPYLT</sequence>
<gene>
    <name evidence="2" type="primary">CCDC88A</name>
    <name evidence="2" type="ORF">L345_00047</name>
</gene>
<name>V8PJC4_OPHHA</name>
<dbReference type="OrthoDB" id="10254988at2759"/>
<organism evidence="2 3">
    <name type="scientific">Ophiophagus hannah</name>
    <name type="common">King cobra</name>
    <name type="synonym">Naja hannah</name>
    <dbReference type="NCBI Taxonomy" id="8665"/>
    <lineage>
        <taxon>Eukaryota</taxon>
        <taxon>Metazoa</taxon>
        <taxon>Chordata</taxon>
        <taxon>Craniata</taxon>
        <taxon>Vertebrata</taxon>
        <taxon>Euteleostomi</taxon>
        <taxon>Lepidosauria</taxon>
        <taxon>Squamata</taxon>
        <taxon>Bifurcata</taxon>
        <taxon>Unidentata</taxon>
        <taxon>Episquamata</taxon>
        <taxon>Toxicofera</taxon>
        <taxon>Serpentes</taxon>
        <taxon>Colubroidea</taxon>
        <taxon>Elapidae</taxon>
        <taxon>Elapinae</taxon>
        <taxon>Ophiophagus</taxon>
    </lineage>
</organism>